<dbReference type="InterPro" id="IPR045380">
    <property type="entry name" value="LD_TPept_scaffold_dom"/>
</dbReference>
<organism evidence="10 11">
    <name type="scientific">Flavobacterium arundinis</name>
    <dbReference type="NCBI Taxonomy" id="3139143"/>
    <lineage>
        <taxon>Bacteria</taxon>
        <taxon>Pseudomonadati</taxon>
        <taxon>Bacteroidota</taxon>
        <taxon>Flavobacteriia</taxon>
        <taxon>Flavobacteriales</taxon>
        <taxon>Flavobacteriaceae</taxon>
        <taxon>Flavobacterium</taxon>
    </lineage>
</organism>
<sequence length="529" mass="60373">MKIHTEMPKAVIILLSMLFLFPSCKNAVDENETPVNSAYLKNTPLAVDPGLFENSTASVKDFYTGNGAKTAWINTTDRKALLSVIKDAASDGLQPKDYSLDTLEKFEALTTITKEECVQYDILLTESFTKLATHLFKGKLMPRSMYKDWALAPKKLDANKLLTEALQNHDPAEVLGRCRPKHPIYAGLRKSLKYLNELPDDSDIGEIAFEKPLKLNDSGAVVATIKQRLTYWGDLSAKDAKDGEYNKATAKAIKKFQQRHGIYATGVVDSRTAEALNIKRDERKTQIVANLERWRWFPYDFGEQAIIVNIPAYQLTIVENNKDTLDTYKVIVGKPDRKSPILYSSINQLVINPTWTIPPTYLVKDLTPAAIKDTAHFSHLNIKIFRGKNEVPVAKWDSLKPNHYVYIQSPGNHNSLGRIKFNFRNGYSVYLHDTNHREYFKKNDRALSSGCVRVEDPFRLAEYVLHDDKNTDRKKLDEMVATGETQFLGLKKTTPIHQLYWTAWMDRGGLQFRNDIYNLDKALYDKLRK</sequence>
<dbReference type="Pfam" id="PF01471">
    <property type="entry name" value="PG_binding_1"/>
    <property type="match status" value="1"/>
</dbReference>
<keyword evidence="11" id="KW-1185">Reference proteome</keyword>
<evidence type="ECO:0000256" key="3">
    <source>
        <dbReference type="ARBA" id="ARBA00022679"/>
    </source>
</evidence>
<feature type="active site" description="Proton donor/acceptor" evidence="7">
    <location>
        <position position="432"/>
    </location>
</feature>
<feature type="signal peptide" evidence="8">
    <location>
        <begin position="1"/>
        <end position="27"/>
    </location>
</feature>
<protein>
    <submittedName>
        <fullName evidence="10">L,D-transpeptidase family protein</fullName>
    </submittedName>
</protein>
<evidence type="ECO:0000256" key="5">
    <source>
        <dbReference type="ARBA" id="ARBA00022984"/>
    </source>
</evidence>
<dbReference type="PROSITE" id="PS52029">
    <property type="entry name" value="LD_TPASE"/>
    <property type="match status" value="1"/>
</dbReference>
<dbReference type="InterPro" id="IPR002477">
    <property type="entry name" value="Peptidoglycan-bd-like"/>
</dbReference>
<dbReference type="InterPro" id="IPR052905">
    <property type="entry name" value="LD-transpeptidase_YkuD-like"/>
</dbReference>
<gene>
    <name evidence="10" type="ORF">AAEO56_04850</name>
</gene>
<comment type="pathway">
    <text evidence="1 7">Cell wall biogenesis; peptidoglycan biosynthesis.</text>
</comment>
<comment type="similarity">
    <text evidence="2">Belongs to the YkuD family.</text>
</comment>
<evidence type="ECO:0000256" key="7">
    <source>
        <dbReference type="PROSITE-ProRule" id="PRU01373"/>
    </source>
</evidence>
<dbReference type="Pfam" id="PF20142">
    <property type="entry name" value="Scaffold"/>
    <property type="match status" value="1"/>
</dbReference>
<dbReference type="PANTHER" id="PTHR41533">
    <property type="entry name" value="L,D-TRANSPEPTIDASE HI_1667-RELATED"/>
    <property type="match status" value="1"/>
</dbReference>
<dbReference type="InterPro" id="IPR038063">
    <property type="entry name" value="Transpep_catalytic_dom"/>
</dbReference>
<comment type="caution">
    <text evidence="10">The sequence shown here is derived from an EMBL/GenBank/DDBJ whole genome shotgun (WGS) entry which is preliminary data.</text>
</comment>
<evidence type="ECO:0000259" key="9">
    <source>
        <dbReference type="PROSITE" id="PS52029"/>
    </source>
</evidence>
<keyword evidence="3" id="KW-0808">Transferase</keyword>
<dbReference type="InterPro" id="IPR005490">
    <property type="entry name" value="LD_TPept_cat_dom"/>
</dbReference>
<dbReference type="Gene3D" id="1.10.101.10">
    <property type="entry name" value="PGBD-like superfamily/PGBD"/>
    <property type="match status" value="1"/>
</dbReference>
<dbReference type="Proteomes" id="UP001464555">
    <property type="component" value="Unassembled WGS sequence"/>
</dbReference>
<keyword evidence="5 7" id="KW-0573">Peptidoglycan synthesis</keyword>
<keyword evidence="6 7" id="KW-0961">Cell wall biogenesis/degradation</keyword>
<feature type="chain" id="PRO_5046827877" evidence="8">
    <location>
        <begin position="28"/>
        <end position="529"/>
    </location>
</feature>
<dbReference type="Pfam" id="PF03734">
    <property type="entry name" value="YkuD"/>
    <property type="match status" value="1"/>
</dbReference>
<evidence type="ECO:0000256" key="2">
    <source>
        <dbReference type="ARBA" id="ARBA00005992"/>
    </source>
</evidence>
<feature type="active site" description="Nucleophile" evidence="7">
    <location>
        <position position="451"/>
    </location>
</feature>
<evidence type="ECO:0000256" key="4">
    <source>
        <dbReference type="ARBA" id="ARBA00022960"/>
    </source>
</evidence>
<dbReference type="CDD" id="cd16913">
    <property type="entry name" value="YkuD_like"/>
    <property type="match status" value="1"/>
</dbReference>
<evidence type="ECO:0000256" key="6">
    <source>
        <dbReference type="ARBA" id="ARBA00023316"/>
    </source>
</evidence>
<evidence type="ECO:0000313" key="11">
    <source>
        <dbReference type="Proteomes" id="UP001464555"/>
    </source>
</evidence>
<name>A0ABU9HUC0_9FLAO</name>
<proteinExistence type="inferred from homology"/>
<dbReference type="EMBL" id="JBBYHR010000002">
    <property type="protein sequence ID" value="MEL1243581.1"/>
    <property type="molecule type" value="Genomic_DNA"/>
</dbReference>
<dbReference type="PANTHER" id="PTHR41533:SF2">
    <property type="entry name" value="BLR7131 PROTEIN"/>
    <property type="match status" value="1"/>
</dbReference>
<keyword evidence="8" id="KW-0732">Signal</keyword>
<keyword evidence="4 7" id="KW-0133">Cell shape</keyword>
<dbReference type="Gene3D" id="2.40.440.10">
    <property type="entry name" value="L,D-transpeptidase catalytic domain-like"/>
    <property type="match status" value="1"/>
</dbReference>
<feature type="domain" description="L,D-TPase catalytic" evidence="9">
    <location>
        <begin position="304"/>
        <end position="476"/>
    </location>
</feature>
<dbReference type="InterPro" id="IPR036365">
    <property type="entry name" value="PGBD-like_sf"/>
</dbReference>
<dbReference type="InterPro" id="IPR036366">
    <property type="entry name" value="PGBDSf"/>
</dbReference>
<evidence type="ECO:0000256" key="8">
    <source>
        <dbReference type="SAM" id="SignalP"/>
    </source>
</evidence>
<dbReference type="SUPFAM" id="SSF141523">
    <property type="entry name" value="L,D-transpeptidase catalytic domain-like"/>
    <property type="match status" value="1"/>
</dbReference>
<evidence type="ECO:0000313" key="10">
    <source>
        <dbReference type="EMBL" id="MEL1243581.1"/>
    </source>
</evidence>
<dbReference type="SUPFAM" id="SSF47090">
    <property type="entry name" value="PGBD-like"/>
    <property type="match status" value="1"/>
</dbReference>
<accession>A0ABU9HUC0</accession>
<evidence type="ECO:0000256" key="1">
    <source>
        <dbReference type="ARBA" id="ARBA00004752"/>
    </source>
</evidence>
<reference evidence="10 11" key="1">
    <citation type="submission" date="2024-04" db="EMBL/GenBank/DDBJ databases">
        <title>Flavobacterium sp. DGU11 16S ribosomal RNA gene Genome sequencing and assembly.</title>
        <authorList>
            <person name="Park S."/>
        </authorList>
    </citation>
    <scope>NUCLEOTIDE SEQUENCE [LARGE SCALE GENOMIC DNA]</scope>
    <source>
        <strain evidence="10 11">DGU11</strain>
    </source>
</reference>